<dbReference type="InterPro" id="IPR019826">
    <property type="entry name" value="Carboxylesterase_B_AS"/>
</dbReference>
<dbReference type="InterPro" id="IPR029058">
    <property type="entry name" value="AB_hydrolase_fold"/>
</dbReference>
<feature type="transmembrane region" description="Helical" evidence="9">
    <location>
        <begin position="325"/>
        <end position="345"/>
    </location>
</feature>
<evidence type="ECO:0000256" key="5">
    <source>
        <dbReference type="ARBA" id="ARBA00022801"/>
    </source>
</evidence>
<evidence type="ECO:0000256" key="7">
    <source>
        <dbReference type="ARBA" id="ARBA00023136"/>
    </source>
</evidence>
<evidence type="ECO:0000256" key="6">
    <source>
        <dbReference type="ARBA" id="ARBA00022989"/>
    </source>
</evidence>
<dbReference type="PROSITE" id="PS00122">
    <property type="entry name" value="CARBOXYLESTERASE_B_1"/>
    <property type="match status" value="1"/>
</dbReference>
<protein>
    <submittedName>
        <fullName evidence="12">Uncharacterized protein</fullName>
    </submittedName>
</protein>
<evidence type="ECO:0000256" key="3">
    <source>
        <dbReference type="ARBA" id="ARBA00022487"/>
    </source>
</evidence>
<keyword evidence="8" id="KW-0325">Glycoprotein</keyword>
<evidence type="ECO:0000256" key="8">
    <source>
        <dbReference type="ARBA" id="ARBA00023180"/>
    </source>
</evidence>
<evidence type="ECO:0000259" key="10">
    <source>
        <dbReference type="Pfam" id="PF00135"/>
    </source>
</evidence>
<keyword evidence="3" id="KW-0719">Serine esterase</keyword>
<keyword evidence="6 9" id="KW-1133">Transmembrane helix</keyword>
<proteinExistence type="inferred from homology"/>
<dbReference type="Gene3D" id="3.40.50.1820">
    <property type="entry name" value="alpha/beta hydrolase"/>
    <property type="match status" value="1"/>
</dbReference>
<evidence type="ECO:0000259" key="11">
    <source>
        <dbReference type="Pfam" id="PF01490"/>
    </source>
</evidence>
<evidence type="ECO:0000256" key="2">
    <source>
        <dbReference type="ARBA" id="ARBA00005964"/>
    </source>
</evidence>
<feature type="transmembrane region" description="Helical" evidence="9">
    <location>
        <begin position="365"/>
        <end position="383"/>
    </location>
</feature>
<feature type="transmembrane region" description="Helical" evidence="9">
    <location>
        <begin position="163"/>
        <end position="187"/>
    </location>
</feature>
<comment type="similarity">
    <text evidence="2">Belongs to the type-B carboxylesterase/lipase family.</text>
</comment>
<keyword evidence="4 9" id="KW-0812">Transmembrane</keyword>
<keyword evidence="5" id="KW-0378">Hydrolase</keyword>
<feature type="domain" description="Carboxylesterase type B" evidence="10">
    <location>
        <begin position="654"/>
        <end position="1178"/>
    </location>
</feature>
<dbReference type="PANTHER" id="PTHR11559">
    <property type="entry name" value="CARBOXYLESTERASE"/>
    <property type="match status" value="1"/>
</dbReference>
<feature type="transmembrane region" description="Helical" evidence="9">
    <location>
        <begin position="395"/>
        <end position="420"/>
    </location>
</feature>
<evidence type="ECO:0000313" key="12">
    <source>
        <dbReference type="EMBL" id="CAD7256495.1"/>
    </source>
</evidence>
<keyword evidence="7 9" id="KW-0472">Membrane</keyword>
<feature type="transmembrane region" description="Helical" evidence="9">
    <location>
        <begin position="228"/>
        <end position="248"/>
    </location>
</feature>
<sequence length="1187" mass="131016">MASSRGYGALNKQVTFAEGAILSSNATAAKTNKMKEEKQPLLLGSSDLLNDTYDRSATPRPDVRLSPDSVVLGVEGVDTLDRKDAHLALKDDPILNRDLEHPTSLNPQPRTLRFIMVYTVDDFYPLIADTNDYSSRNLDTMIHLLKGNIGTGILAMPDAFRNAGLVVGTFGTLIMGIICTHCMHMLVKCCHELCRRTQRPALDFSEVVEAAFATGPSRLRTYSHFSKIIVNVFLCITQLGFCCVYFVFVAANLSEVTLRGIFPYNASALHLLVRNTLTAMIGLSNPQVVKHFLNVNLSVHTYLMMMLVPMIMLNWVKNLKYLTPVSLFAAILTVVGLGITFFYMLQGLPKTSTVHAFASWKQLPLYFGTAIYAFEGIGVILPLENNMKNPQDFGGCTGVLNTGMVIVAALYTAVGFFGYLKYGDAVKVGSITLNLPPGDILAQCVRIMMAVAIFLSYGLQFYVPMNVVWPMVKPHLTSEKTQFIGEYVLRTFLVILTFALAAAIPNLGAVISLVGAVSSSTLALIFPPFIEIITFWHVGFGKNNWVLWKDVAIIVFGLCGFGFGSYEVALRVLHSSLMSSDRMKPSTPDRDSNSDLPLSDNPIYCESDTLDHSITEADFMVVFLPILVDTWTKYQGHLVWFTDDRKVRDADYVIVDIAEGSLRGVQATTQSGGKYYSFKGIPYAKPPLGELRFKPPQEVEPWNGTRDAISAGSSCSQTGKGEEDCLFLNVNTPQLPETTEGNTSSLPVMVWIHGGGFTGGSGDVGADYLIDEGVVVVSINYRLGVMGFLAVEGQVAGNAGLKDQVEALRWVHRNIAQFGGDPVQVTIFGESAGGASVHYHLLSPLSTGLFHAAISQSGSALDPWAYIDPTPIRAQRLGSMLGCNIDNNQALVECLRSATVQELMDNQYNVMTAEDKARPLHYPFIPSLEYAVEGEAIFLQDRPITLLQDGLFNKLPYISGVNSKEGKTTLHENYLDPSIWQAIDQDFERVVPLDLKLEKGSNASQQVAEEIRQFFFNNQAVSTQTIGEYVDLQGDLLIINGVEKTLELMAAQSSQPLYNYLFSYDGRLGRSRMNTSAIANISIQGPSHGDDLGYLFYSSSYPQLDDQSTEMKVLRNVEVALRVSHSSLMSSDRMKPRDPSLVTGPTWETFTTTEHNYLNINNTMRLQVNLEQENMIFWEELYNSIRG</sequence>
<feature type="transmembrane region" description="Helical" evidence="9">
    <location>
        <begin position="484"/>
        <end position="504"/>
    </location>
</feature>
<evidence type="ECO:0000256" key="4">
    <source>
        <dbReference type="ARBA" id="ARBA00022692"/>
    </source>
</evidence>
<evidence type="ECO:0000256" key="1">
    <source>
        <dbReference type="ARBA" id="ARBA00004370"/>
    </source>
</evidence>
<feature type="transmembrane region" description="Helical" evidence="9">
    <location>
        <begin position="551"/>
        <end position="573"/>
    </location>
</feature>
<dbReference type="EMBL" id="OC000197">
    <property type="protein sequence ID" value="CAD7256495.1"/>
    <property type="molecule type" value="Genomic_DNA"/>
</dbReference>
<name>A0A7R9ALB5_TIMSH</name>
<feature type="transmembrane region" description="Helical" evidence="9">
    <location>
        <begin position="440"/>
        <end position="463"/>
    </location>
</feature>
<gene>
    <name evidence="12" type="ORF">TSIB3V08_LOCUS775</name>
</gene>
<dbReference type="InterPro" id="IPR013057">
    <property type="entry name" value="AA_transpt_TM"/>
</dbReference>
<accession>A0A7R9ALB5</accession>
<dbReference type="GO" id="GO:0016020">
    <property type="term" value="C:membrane"/>
    <property type="evidence" value="ECO:0007669"/>
    <property type="project" value="UniProtKB-SubCell"/>
</dbReference>
<feature type="domain" description="Amino acid transporter transmembrane" evidence="11">
    <location>
        <begin position="138"/>
        <end position="568"/>
    </location>
</feature>
<dbReference type="Pfam" id="PF01490">
    <property type="entry name" value="Aa_trans"/>
    <property type="match status" value="1"/>
</dbReference>
<organism evidence="12">
    <name type="scientific">Timema shepardi</name>
    <name type="common">Walking stick</name>
    <dbReference type="NCBI Taxonomy" id="629360"/>
    <lineage>
        <taxon>Eukaryota</taxon>
        <taxon>Metazoa</taxon>
        <taxon>Ecdysozoa</taxon>
        <taxon>Arthropoda</taxon>
        <taxon>Hexapoda</taxon>
        <taxon>Insecta</taxon>
        <taxon>Pterygota</taxon>
        <taxon>Neoptera</taxon>
        <taxon>Polyneoptera</taxon>
        <taxon>Phasmatodea</taxon>
        <taxon>Timematodea</taxon>
        <taxon>Timematoidea</taxon>
        <taxon>Timematidae</taxon>
        <taxon>Timema</taxon>
    </lineage>
</organism>
<feature type="transmembrane region" description="Helical" evidence="9">
    <location>
        <begin position="292"/>
        <end position="313"/>
    </location>
</feature>
<feature type="transmembrane region" description="Helical" evidence="9">
    <location>
        <begin position="510"/>
        <end position="530"/>
    </location>
</feature>
<evidence type="ECO:0000256" key="9">
    <source>
        <dbReference type="SAM" id="Phobius"/>
    </source>
</evidence>
<dbReference type="GO" id="GO:0052689">
    <property type="term" value="F:carboxylic ester hydrolase activity"/>
    <property type="evidence" value="ECO:0007669"/>
    <property type="project" value="UniProtKB-KW"/>
</dbReference>
<dbReference type="SUPFAM" id="SSF53474">
    <property type="entry name" value="alpha/beta-Hydrolases"/>
    <property type="match status" value="1"/>
</dbReference>
<comment type="subcellular location">
    <subcellularLocation>
        <location evidence="1">Membrane</location>
    </subcellularLocation>
</comment>
<dbReference type="InterPro" id="IPR050309">
    <property type="entry name" value="Type-B_Carboxylest/Lipase"/>
</dbReference>
<reference evidence="12" key="1">
    <citation type="submission" date="2020-11" db="EMBL/GenBank/DDBJ databases">
        <authorList>
            <person name="Tran Van P."/>
        </authorList>
    </citation>
    <scope>NUCLEOTIDE SEQUENCE</scope>
</reference>
<dbReference type="InterPro" id="IPR002018">
    <property type="entry name" value="CarbesteraseB"/>
</dbReference>
<dbReference type="Pfam" id="PF00135">
    <property type="entry name" value="COesterase"/>
    <property type="match status" value="1"/>
</dbReference>
<dbReference type="AlphaFoldDB" id="A0A7R9ALB5"/>